<dbReference type="Pfam" id="PF01302">
    <property type="entry name" value="CAP_GLY"/>
    <property type="match status" value="2"/>
</dbReference>
<dbReference type="GO" id="GO:0035371">
    <property type="term" value="C:microtubule plus-end"/>
    <property type="evidence" value="ECO:0007669"/>
    <property type="project" value="TreeGrafter"/>
</dbReference>
<dbReference type="PANTHER" id="PTHR18916">
    <property type="entry name" value="DYNACTIN 1-RELATED MICROTUBULE-BINDING"/>
    <property type="match status" value="1"/>
</dbReference>
<dbReference type="Ensembl" id="ENSCCRT00000063313.2">
    <property type="protein sequence ID" value="ENSCCRP00000058423.2"/>
    <property type="gene ID" value="ENSCCRG00000026469.2"/>
</dbReference>
<dbReference type="GO" id="GO:0031122">
    <property type="term" value="P:cytoplasmic microtubule organization"/>
    <property type="evidence" value="ECO:0007669"/>
    <property type="project" value="TreeGrafter"/>
</dbReference>
<feature type="region of interest" description="Disordered" evidence="2">
    <location>
        <begin position="263"/>
        <end position="308"/>
    </location>
</feature>
<reference evidence="4" key="1">
    <citation type="submission" date="2025-08" db="UniProtKB">
        <authorList>
            <consortium name="Ensembl"/>
        </authorList>
    </citation>
    <scope>IDENTIFICATION</scope>
</reference>
<dbReference type="PROSITE" id="PS50245">
    <property type="entry name" value="CAP_GLY_2"/>
    <property type="match status" value="2"/>
</dbReference>
<feature type="compositionally biased region" description="Low complexity" evidence="2">
    <location>
        <begin position="277"/>
        <end position="299"/>
    </location>
</feature>
<sequence length="1019" mass="113934">MYREKYEVKSNSAGCYIATTKPESCPYKQTTPTPSSNASDKSSSKASEVGDEVAGDFVVGERVWVNGVKPGVIAYLGETQFSPGQWAGVVLNDLVGKNDGSVNGVRYFECQPLQGIFTRPSKLTRQPIGDGSDEQQQNAQLQGGAASGQRVVMPLREGMLNSSVKTGNESGSNMSDSGSVKKGGEKDLKVGDRVLVGGTKTGVVRYVGETDFAKGEWCGVELDEPLGKNDGAVAGTRYFQCPHKFGLFAPIHKVIRIGFPSTSPAKAKKSKRMAMGVSSLAHSPSSSSISSVSSVASSVGGRPSRTGLLTETSSRYARKISGTTALQEALKEKQQHIEQLLAERDLERAEVAKATSHICEVEKELAALKARHLQYATEAESNLQQVRALLASTQKDKMELANQLEEERRKVDDLQFRVEEESITKGDLETQTKLEHARIRQLEQYLHLEKSKSERLQKELEEKMQTTVEEKSRVMQLEEELALRKAKVEELQAQLQRGSFGPGTDAGDSGINSETLVLREQLLSAGRERREESSLLRERYEASLSSSQKEVERLKATKERQGQEISDLKQRLQQATRENMEMMDSWKSKLDALVGDHQRALEELKASLTGDRGSSENSGGEGEGTTPEMRAALESLKMEKQLELENLKAKHEIDAAVMAKEREDLRARLQELRNQLEENEENWKIQVEAKCNQHTLELKEVSEKLQKDELRISELNKSQEEHEKATQLLKEELELAEKKMVDYEALQKAEAQSRAEILSLQEKLRVSENRLQAVEADHTTQDVNMIEKNDNSEEKMKLKQNMEETLEKLTKREKEVSTLTTQVDALKTQITALEEKVCLGEKAADRLVKEKTRLEAELESMTKKSHDASGQLVIISQELLKKERSLNELRVLLLESPRHSAGVDRDLGREVHRAEWRVKEQKLQDDIKTLREKLLLTSPDHRRYSMMDPSASDTEVARLRQRLLNTEDALRNALDVTNIALSLCSQAHASANSANGIHQEDASFTQEVNRSLFEVDLES</sequence>
<feature type="compositionally biased region" description="Basic and acidic residues" evidence="2">
    <location>
        <begin position="528"/>
        <end position="541"/>
    </location>
</feature>
<dbReference type="GO" id="GO:0051010">
    <property type="term" value="F:microtubule plus-end binding"/>
    <property type="evidence" value="ECO:0007669"/>
    <property type="project" value="TreeGrafter"/>
</dbReference>
<dbReference type="SMART" id="SM01052">
    <property type="entry name" value="CAP_GLY"/>
    <property type="match status" value="2"/>
</dbReference>
<protein>
    <submittedName>
        <fullName evidence="4">CAP-GLY domain containing linker protein 2</fullName>
    </submittedName>
</protein>
<dbReference type="FunFam" id="2.30.30.190:FF:000001">
    <property type="entry name" value="Putative CAP-Gly domain-containing linker protein 1"/>
    <property type="match status" value="1"/>
</dbReference>
<dbReference type="SUPFAM" id="SSF74924">
    <property type="entry name" value="Cap-Gly domain"/>
    <property type="match status" value="2"/>
</dbReference>
<feature type="compositionally biased region" description="Polar residues" evidence="2">
    <location>
        <begin position="162"/>
        <end position="178"/>
    </location>
</feature>
<organism evidence="4 5">
    <name type="scientific">Cyprinus carpio carpio</name>
    <dbReference type="NCBI Taxonomy" id="630221"/>
    <lineage>
        <taxon>Eukaryota</taxon>
        <taxon>Metazoa</taxon>
        <taxon>Chordata</taxon>
        <taxon>Craniata</taxon>
        <taxon>Vertebrata</taxon>
        <taxon>Euteleostomi</taxon>
        <taxon>Actinopterygii</taxon>
        <taxon>Neopterygii</taxon>
        <taxon>Teleostei</taxon>
        <taxon>Ostariophysi</taxon>
        <taxon>Cypriniformes</taxon>
        <taxon>Cyprinidae</taxon>
        <taxon>Cyprininae</taxon>
        <taxon>Cyprinus</taxon>
    </lineage>
</organism>
<feature type="coiled-coil region" evidence="1">
    <location>
        <begin position="323"/>
        <end position="350"/>
    </location>
</feature>
<dbReference type="Gene3D" id="2.30.30.190">
    <property type="entry name" value="CAP Gly-rich-like domain"/>
    <property type="match status" value="2"/>
</dbReference>
<dbReference type="PROSITE" id="PS00845">
    <property type="entry name" value="CAP_GLY_1"/>
    <property type="match status" value="2"/>
</dbReference>
<accession>A0A8C1D7Q5</accession>
<feature type="domain" description="CAP-Gly" evidence="3">
    <location>
        <begin position="208"/>
        <end position="250"/>
    </location>
</feature>
<dbReference type="GO" id="GO:0005938">
    <property type="term" value="C:cell cortex"/>
    <property type="evidence" value="ECO:0007669"/>
    <property type="project" value="TreeGrafter"/>
</dbReference>
<keyword evidence="1" id="KW-0175">Coiled coil</keyword>
<dbReference type="AlphaFoldDB" id="A0A8C1D7Q5"/>
<feature type="coiled-coil region" evidence="1">
    <location>
        <begin position="630"/>
        <end position="864"/>
    </location>
</feature>
<dbReference type="Proteomes" id="UP001108240">
    <property type="component" value="Unplaced"/>
</dbReference>
<feature type="domain" description="CAP-Gly" evidence="3">
    <location>
        <begin position="77"/>
        <end position="119"/>
    </location>
</feature>
<feature type="region of interest" description="Disordered" evidence="2">
    <location>
        <begin position="18"/>
        <end position="49"/>
    </location>
</feature>
<reference evidence="4" key="2">
    <citation type="submission" date="2025-09" db="UniProtKB">
        <authorList>
            <consortium name="Ensembl"/>
        </authorList>
    </citation>
    <scope>IDENTIFICATION</scope>
</reference>
<feature type="region of interest" description="Disordered" evidence="2">
    <location>
        <begin position="122"/>
        <end position="147"/>
    </location>
</feature>
<feature type="compositionally biased region" description="Low complexity" evidence="2">
    <location>
        <begin position="35"/>
        <end position="47"/>
    </location>
</feature>
<dbReference type="InterPro" id="IPR000938">
    <property type="entry name" value="CAP-Gly_domain"/>
</dbReference>
<feature type="coiled-coil region" evidence="1">
    <location>
        <begin position="913"/>
        <end position="976"/>
    </location>
</feature>
<feature type="coiled-coil region" evidence="1">
    <location>
        <begin position="376"/>
        <end position="494"/>
    </location>
</feature>
<feature type="region of interest" description="Disordered" evidence="2">
    <location>
        <begin position="528"/>
        <end position="569"/>
    </location>
</feature>
<evidence type="ECO:0000313" key="4">
    <source>
        <dbReference type="Ensembl" id="ENSCCRP00000058423.2"/>
    </source>
</evidence>
<dbReference type="InterPro" id="IPR036859">
    <property type="entry name" value="CAP-Gly_dom_sf"/>
</dbReference>
<evidence type="ECO:0000256" key="1">
    <source>
        <dbReference type="SAM" id="Coils"/>
    </source>
</evidence>
<proteinExistence type="predicted"/>
<feature type="compositionally biased region" description="Low complexity" evidence="2">
    <location>
        <begin position="135"/>
        <end position="147"/>
    </location>
</feature>
<evidence type="ECO:0000256" key="2">
    <source>
        <dbReference type="SAM" id="MobiDB-lite"/>
    </source>
</evidence>
<feature type="compositionally biased region" description="Basic and acidic residues" evidence="2">
    <location>
        <begin position="549"/>
        <end position="569"/>
    </location>
</feature>
<name>A0A8C1D7Q5_CYPCA</name>
<keyword evidence="5" id="KW-1185">Reference proteome</keyword>
<dbReference type="GeneTree" id="ENSGT00940000159426"/>
<evidence type="ECO:0000313" key="5">
    <source>
        <dbReference type="Proteomes" id="UP001108240"/>
    </source>
</evidence>
<dbReference type="GO" id="GO:0005634">
    <property type="term" value="C:nucleus"/>
    <property type="evidence" value="ECO:0007669"/>
    <property type="project" value="TreeGrafter"/>
</dbReference>
<feature type="region of interest" description="Disordered" evidence="2">
    <location>
        <begin position="162"/>
        <end position="184"/>
    </location>
</feature>
<evidence type="ECO:0000259" key="3">
    <source>
        <dbReference type="PROSITE" id="PS50245"/>
    </source>
</evidence>
<feature type="region of interest" description="Disordered" evidence="2">
    <location>
        <begin position="606"/>
        <end position="626"/>
    </location>
</feature>
<dbReference type="PANTHER" id="PTHR18916:SF10">
    <property type="entry name" value="CAP-GLY DOMAIN-CONTAINING LINKER PROTEIN 2"/>
    <property type="match status" value="1"/>
</dbReference>